<sequence>MAALLRRAGDTLAVEIHVVERDRTVPGHFAQREERAPVGAFVVQLVLGRKNLLVQPVLQVHVVCEGTHQVHHDMGVRVHESRHHNVMVRVHDPVGREGGAALPHVFDDPILDVDLPVLNNIACFVQRYDGCVHDLTVHFSAPKRYSLCFSVRVSTAAPMAASFLMATL</sequence>
<dbReference type="EMBL" id="VSSQ01085181">
    <property type="protein sequence ID" value="MPN32915.1"/>
    <property type="molecule type" value="Genomic_DNA"/>
</dbReference>
<evidence type="ECO:0000313" key="1">
    <source>
        <dbReference type="EMBL" id="MPN32915.1"/>
    </source>
</evidence>
<protein>
    <submittedName>
        <fullName evidence="1">Uncharacterized protein</fullName>
    </submittedName>
</protein>
<dbReference type="AlphaFoldDB" id="A0A645H1L3"/>
<comment type="caution">
    <text evidence="1">The sequence shown here is derived from an EMBL/GenBank/DDBJ whole genome shotgun (WGS) entry which is preliminary data.</text>
</comment>
<proteinExistence type="predicted"/>
<reference evidence="1" key="1">
    <citation type="submission" date="2019-08" db="EMBL/GenBank/DDBJ databases">
        <authorList>
            <person name="Kucharzyk K."/>
            <person name="Murdoch R.W."/>
            <person name="Higgins S."/>
            <person name="Loffler F."/>
        </authorList>
    </citation>
    <scope>NUCLEOTIDE SEQUENCE</scope>
</reference>
<accession>A0A645H1L3</accession>
<gene>
    <name evidence="1" type="ORF">SDC9_180398</name>
</gene>
<name>A0A645H1L3_9ZZZZ</name>
<organism evidence="1">
    <name type="scientific">bioreactor metagenome</name>
    <dbReference type="NCBI Taxonomy" id="1076179"/>
    <lineage>
        <taxon>unclassified sequences</taxon>
        <taxon>metagenomes</taxon>
        <taxon>ecological metagenomes</taxon>
    </lineage>
</organism>